<dbReference type="InterPro" id="IPR002941">
    <property type="entry name" value="DNA_methylase_N4/N6"/>
</dbReference>
<dbReference type="Gene3D" id="3.40.50.150">
    <property type="entry name" value="Vaccinia Virus protein VP39"/>
    <property type="match status" value="1"/>
</dbReference>
<organism evidence="4">
    <name type="scientific">marine sediment metagenome</name>
    <dbReference type="NCBI Taxonomy" id="412755"/>
    <lineage>
        <taxon>unclassified sequences</taxon>
        <taxon>metagenomes</taxon>
        <taxon>ecological metagenomes</taxon>
    </lineage>
</organism>
<evidence type="ECO:0000256" key="1">
    <source>
        <dbReference type="ARBA" id="ARBA00022603"/>
    </source>
</evidence>
<comment type="caution">
    <text evidence="4">The sequence shown here is derived from an EMBL/GenBank/DDBJ whole genome shotgun (WGS) entry which is preliminary data.</text>
</comment>
<evidence type="ECO:0000259" key="3">
    <source>
        <dbReference type="Pfam" id="PF01555"/>
    </source>
</evidence>
<feature type="non-terminal residue" evidence="4">
    <location>
        <position position="67"/>
    </location>
</feature>
<name>X1F2J0_9ZZZZ</name>
<dbReference type="EMBL" id="BARU01010991">
    <property type="protein sequence ID" value="GAH39851.1"/>
    <property type="molecule type" value="Genomic_DNA"/>
</dbReference>
<keyword evidence="2" id="KW-0808">Transferase</keyword>
<evidence type="ECO:0000313" key="4">
    <source>
        <dbReference type="EMBL" id="GAH39851.1"/>
    </source>
</evidence>
<accession>X1F2J0</accession>
<gene>
    <name evidence="4" type="ORF">S03H2_20781</name>
</gene>
<keyword evidence="1" id="KW-0489">Methyltransferase</keyword>
<reference evidence="4" key="1">
    <citation type="journal article" date="2014" name="Front. Microbiol.">
        <title>High frequency of phylogenetically diverse reductive dehalogenase-homologous genes in deep subseafloor sedimentary metagenomes.</title>
        <authorList>
            <person name="Kawai M."/>
            <person name="Futagami T."/>
            <person name="Toyoda A."/>
            <person name="Takaki Y."/>
            <person name="Nishi S."/>
            <person name="Hori S."/>
            <person name="Arai W."/>
            <person name="Tsubouchi T."/>
            <person name="Morono Y."/>
            <person name="Uchiyama I."/>
            <person name="Ito T."/>
            <person name="Fujiyama A."/>
            <person name="Inagaki F."/>
            <person name="Takami H."/>
        </authorList>
    </citation>
    <scope>NUCLEOTIDE SEQUENCE</scope>
    <source>
        <strain evidence="4">Expedition CK06-06</strain>
    </source>
</reference>
<dbReference type="GO" id="GO:0003677">
    <property type="term" value="F:DNA binding"/>
    <property type="evidence" value="ECO:0007669"/>
    <property type="project" value="InterPro"/>
</dbReference>
<dbReference type="AlphaFoldDB" id="X1F2J0"/>
<sequence length="67" mass="7600">MTKQYIKLPGISNQKIRQKYYTATSISHPAKANIPMMHWILKKFCQDGDVVLDPMAGIFTTGVEGMR</sequence>
<protein>
    <recommendedName>
        <fullName evidence="3">DNA methylase N-4/N-6 domain-containing protein</fullName>
    </recommendedName>
</protein>
<dbReference type="GO" id="GO:0032259">
    <property type="term" value="P:methylation"/>
    <property type="evidence" value="ECO:0007669"/>
    <property type="project" value="UniProtKB-KW"/>
</dbReference>
<feature type="domain" description="DNA methylase N-4/N-6" evidence="3">
    <location>
        <begin position="24"/>
        <end position="64"/>
    </location>
</feature>
<dbReference type="GO" id="GO:0008170">
    <property type="term" value="F:N-methyltransferase activity"/>
    <property type="evidence" value="ECO:0007669"/>
    <property type="project" value="InterPro"/>
</dbReference>
<dbReference type="SUPFAM" id="SSF53335">
    <property type="entry name" value="S-adenosyl-L-methionine-dependent methyltransferases"/>
    <property type="match status" value="1"/>
</dbReference>
<evidence type="ECO:0000256" key="2">
    <source>
        <dbReference type="ARBA" id="ARBA00022679"/>
    </source>
</evidence>
<dbReference type="Pfam" id="PF01555">
    <property type="entry name" value="N6_N4_Mtase"/>
    <property type="match status" value="1"/>
</dbReference>
<dbReference type="InterPro" id="IPR029063">
    <property type="entry name" value="SAM-dependent_MTases_sf"/>
</dbReference>
<proteinExistence type="predicted"/>